<dbReference type="CDD" id="cd03278">
    <property type="entry name" value="ABC_SMC_barmotin"/>
    <property type="match status" value="2"/>
</dbReference>
<organism evidence="9 10">
    <name type="scientific">Aerococcus viridans</name>
    <dbReference type="NCBI Taxonomy" id="1377"/>
    <lineage>
        <taxon>Bacteria</taxon>
        <taxon>Bacillati</taxon>
        <taxon>Bacillota</taxon>
        <taxon>Bacilli</taxon>
        <taxon>Lactobacillales</taxon>
        <taxon>Aerococcaceae</taxon>
        <taxon>Aerococcus</taxon>
    </lineage>
</organism>
<dbReference type="InterPro" id="IPR024704">
    <property type="entry name" value="SMC"/>
</dbReference>
<dbReference type="GO" id="GO:0005737">
    <property type="term" value="C:cytoplasm"/>
    <property type="evidence" value="ECO:0007669"/>
    <property type="project" value="UniProtKB-SubCell"/>
</dbReference>
<comment type="caution">
    <text evidence="9">The sequence shown here is derived from an EMBL/GenBank/DDBJ whole genome shotgun (WGS) entry which is preliminary data.</text>
</comment>
<dbReference type="HAMAP" id="MF_01894">
    <property type="entry name" value="Smc_prok"/>
    <property type="match status" value="1"/>
</dbReference>
<dbReference type="Pfam" id="PF06470">
    <property type="entry name" value="SMC_hinge"/>
    <property type="match status" value="1"/>
</dbReference>
<comment type="subcellular location">
    <subcellularLocation>
        <location evidence="1 7">Cytoplasm</location>
    </subcellularLocation>
</comment>
<proteinExistence type="inferred from homology"/>
<evidence type="ECO:0000259" key="8">
    <source>
        <dbReference type="SMART" id="SM00968"/>
    </source>
</evidence>
<dbReference type="SUPFAM" id="SSF57997">
    <property type="entry name" value="Tropomyosin"/>
    <property type="match status" value="1"/>
</dbReference>
<keyword evidence="6 7" id="KW-0238">DNA-binding</keyword>
<evidence type="ECO:0000256" key="6">
    <source>
        <dbReference type="ARBA" id="ARBA00023125"/>
    </source>
</evidence>
<dbReference type="InterPro" id="IPR010935">
    <property type="entry name" value="SMC_hinge"/>
</dbReference>
<feature type="coiled-coil region" evidence="7">
    <location>
        <begin position="269"/>
        <end position="359"/>
    </location>
</feature>
<dbReference type="Pfam" id="PF02463">
    <property type="entry name" value="SMC_N"/>
    <property type="match status" value="1"/>
</dbReference>
<feature type="domain" description="SMC hinge" evidence="8">
    <location>
        <begin position="518"/>
        <end position="637"/>
    </location>
</feature>
<evidence type="ECO:0000256" key="3">
    <source>
        <dbReference type="ARBA" id="ARBA00022741"/>
    </source>
</evidence>
<dbReference type="InterPro" id="IPR027417">
    <property type="entry name" value="P-loop_NTPase"/>
</dbReference>
<feature type="coiled-coil region" evidence="7">
    <location>
        <begin position="680"/>
        <end position="924"/>
    </location>
</feature>
<evidence type="ECO:0000256" key="1">
    <source>
        <dbReference type="ARBA" id="ARBA00004496"/>
    </source>
</evidence>
<dbReference type="GO" id="GO:0006260">
    <property type="term" value="P:DNA replication"/>
    <property type="evidence" value="ECO:0007669"/>
    <property type="project" value="UniProtKB-UniRule"/>
</dbReference>
<dbReference type="GO" id="GO:0007062">
    <property type="term" value="P:sister chromatid cohesion"/>
    <property type="evidence" value="ECO:0007669"/>
    <property type="project" value="InterPro"/>
</dbReference>
<evidence type="ECO:0000313" key="10">
    <source>
        <dbReference type="Proteomes" id="UP000192813"/>
    </source>
</evidence>
<comment type="domain">
    <text evidence="7">Contains large globular domains required for ATP hydrolysis at each terminus and a third globular domain forming a flexible hinge near the middle of the molecule. These domains are separated by coiled-coil structures.</text>
</comment>
<protein>
    <recommendedName>
        <fullName evidence="7">Chromosome partition protein Smc</fullName>
    </recommendedName>
</protein>
<dbReference type="GO" id="GO:0003677">
    <property type="term" value="F:DNA binding"/>
    <property type="evidence" value="ECO:0007669"/>
    <property type="project" value="UniProtKB-UniRule"/>
</dbReference>
<feature type="binding site" evidence="7">
    <location>
        <begin position="32"/>
        <end position="39"/>
    </location>
    <ligand>
        <name>ATP</name>
        <dbReference type="ChEBI" id="CHEBI:30616"/>
    </ligand>
</feature>
<dbReference type="PIRSF" id="PIRSF005719">
    <property type="entry name" value="SMC"/>
    <property type="match status" value="1"/>
</dbReference>
<accession>A0A2J9PNX3</accession>
<dbReference type="AlphaFoldDB" id="A0A2J9PNX3"/>
<dbReference type="RefSeq" id="WP_083069429.1">
    <property type="nucleotide sequence ID" value="NZ_NBTM02000001.1"/>
</dbReference>
<comment type="function">
    <text evidence="7">Required for chromosome condensation and partitioning.</text>
</comment>
<dbReference type="InterPro" id="IPR036277">
    <property type="entry name" value="SMC_hinge_sf"/>
</dbReference>
<dbReference type="GO" id="GO:0016887">
    <property type="term" value="F:ATP hydrolysis activity"/>
    <property type="evidence" value="ECO:0007669"/>
    <property type="project" value="InterPro"/>
</dbReference>
<dbReference type="InterPro" id="IPR011890">
    <property type="entry name" value="SMC_prok"/>
</dbReference>
<keyword evidence="5 7" id="KW-0175">Coiled coil</keyword>
<keyword evidence="4 7" id="KW-0067">ATP-binding</keyword>
<name>A0A2J9PNX3_9LACT</name>
<dbReference type="InterPro" id="IPR003395">
    <property type="entry name" value="RecF/RecN/SMC_N"/>
</dbReference>
<feature type="coiled-coil region" evidence="7">
    <location>
        <begin position="399"/>
        <end position="496"/>
    </location>
</feature>
<dbReference type="Gene3D" id="3.40.50.300">
    <property type="entry name" value="P-loop containing nucleotide triphosphate hydrolases"/>
    <property type="match status" value="2"/>
</dbReference>
<dbReference type="GO" id="GO:0005694">
    <property type="term" value="C:chromosome"/>
    <property type="evidence" value="ECO:0007669"/>
    <property type="project" value="InterPro"/>
</dbReference>
<evidence type="ECO:0000256" key="7">
    <source>
        <dbReference type="HAMAP-Rule" id="MF_01894"/>
    </source>
</evidence>
<dbReference type="SUPFAM" id="SSF52540">
    <property type="entry name" value="P-loop containing nucleoside triphosphate hydrolases"/>
    <property type="match status" value="1"/>
</dbReference>
<dbReference type="Gene3D" id="1.20.1060.20">
    <property type="match status" value="1"/>
</dbReference>
<dbReference type="GO" id="GO:0005524">
    <property type="term" value="F:ATP binding"/>
    <property type="evidence" value="ECO:0007669"/>
    <property type="project" value="UniProtKB-UniRule"/>
</dbReference>
<dbReference type="SUPFAM" id="SSF75553">
    <property type="entry name" value="Smc hinge domain"/>
    <property type="match status" value="1"/>
</dbReference>
<dbReference type="PANTHER" id="PTHR43977">
    <property type="entry name" value="STRUCTURAL MAINTENANCE OF CHROMOSOMES PROTEIN 3"/>
    <property type="match status" value="1"/>
</dbReference>
<dbReference type="EMBL" id="NBTM02000001">
    <property type="protein sequence ID" value="PNL91986.1"/>
    <property type="molecule type" value="Genomic_DNA"/>
</dbReference>
<reference evidence="10" key="1">
    <citation type="submission" date="2017-12" db="EMBL/GenBank/DDBJ databases">
        <title>FDA dAtabase for Regulatory Grade micrObial Sequences (FDA-ARGOS): Supporting development and validation of Infectious Disease Dx tests.</title>
        <authorList>
            <person name="Hoffmann M."/>
            <person name="Allard M."/>
            <person name="Evans P."/>
            <person name="Brown E."/>
            <person name="Tallon L."/>
            <person name="Sadzewicz L."/>
            <person name="Sengamalay N."/>
            <person name="Ott S."/>
            <person name="Godinez A."/>
            <person name="Nagaraj S."/>
            <person name="Vavikolanu K."/>
            <person name="Aluvathingal J."/>
            <person name="Nadendla S."/>
            <person name="Sichtig H."/>
        </authorList>
    </citation>
    <scope>NUCLEOTIDE SEQUENCE [LARGE SCALE GENOMIC DNA]</scope>
    <source>
        <strain evidence="10">FDAARGOS_249</strain>
    </source>
</reference>
<comment type="subunit">
    <text evidence="7">Homodimer.</text>
</comment>
<dbReference type="FunFam" id="3.40.50.300:FF:000984">
    <property type="entry name" value="Chromosome partition protein Smc"/>
    <property type="match status" value="1"/>
</dbReference>
<evidence type="ECO:0000313" key="9">
    <source>
        <dbReference type="EMBL" id="PNL91986.1"/>
    </source>
</evidence>
<keyword evidence="3 7" id="KW-0547">Nucleotide-binding</keyword>
<dbReference type="Proteomes" id="UP000192813">
    <property type="component" value="Unassembled WGS sequence"/>
</dbReference>
<dbReference type="GO" id="GO:0007059">
    <property type="term" value="P:chromosome segregation"/>
    <property type="evidence" value="ECO:0007669"/>
    <property type="project" value="UniProtKB-UniRule"/>
</dbReference>
<dbReference type="Gene3D" id="3.30.70.1620">
    <property type="match status" value="1"/>
</dbReference>
<gene>
    <name evidence="7 9" type="primary">smc</name>
    <name evidence="9" type="ORF">A6J77_006995</name>
</gene>
<sequence length="1191" mass="132579">MYLKTVEMVGFKSFADKTTIEFDNGFTAIVGPNGSGKSNITEAIKWVLGEQSAKSLRGSKMSDVIFAGAEDRRKGQYAQVTLTFDNSDRALNFETDEVAVSRRYTASGDSEYMINRRPCRLRDITELMMDTGIGRDSFSIISQGKVEQIFTQKPEDRRGIFEEAAGVMKYKSRKHEAERKLKHTEENLHRIYDILSELADRIEPLEEQKNAALRYKASKAELSDIEIALTAVQIETLNEQWQVAKNDILAYGEDIHNRRAALTKTQASLTDYKGKANEADASVNQMQEQYVDLVKNAEQLQAKIQVHHQKVLFKENNQASQAENLDSLKAAVKDFKASIIQLKAQLGDMEKDIAEKTTNRDSLLSALEDLSDDSEAAVQAKRTEYITALQKQSSLQNDLSQLEKDMANEVASVEKNQSERTAKETTLAELKDQLAKAEAEKARLGQEIEALLGQYQSKEQAVKAKQDEAYRANQEMNQANQRLMQATARKESLEDLDRDHAGFYQGVKAALDLSDKIQGVHGAVAQLLRVPDTYTGAVETALAGAMQNIVTENGQVASQLIGELKRQRAGRATFLPLDVIKGRSVNPSDLNKIQSMPGFIGVMVDLVDFDSQYQQIMANLMGNVIVADNLDNARAIAKALYSRYRIVTLESDVINAGGSMTGGATKRNNNAGLLSRKTDIDHLSQEIKTLTATVTNLQEEMHQASQVSEKMVKELETVKAQGDEARFSERTLTSQIDQLTGQIADLTEALKTGESLQASAAKTKAKQEKAKAKLEADLKVVDDQVNQLKNVIEDMNLSATDKAEKRRQLQGQLQAAETDLAVLKSQHTQVESQLAGQEAELKAKENQVSQVEAELKLMREAILSNSETSGTLEADYQAAVKAQKDCEAQLKAVRKIRNEAQNKADALDQEVQEMNTHLQDLLEKQAKVEATASRYEVSIDNHLTHLREEYGLTFERARATSELTMSMESASLKVRQLKKEIEQIGPVNLAAIDEFEEVNQRFTFMQKQRDDVLAAKEKLYQTISEMDEEVAERFEQAFIAIRDAFEDIFPKLFGGGRASLKLTRPDNLLESGIDIEAQPPGKRLQHLSLLSGGEKALTAIALLFAILDVKTVPFSILDEVEAALDEANVARYGRFLREFADKTQFIVITHRKGTMESANILYGVTMQDSGVSKLAAVRLEEFDEKLLESSN</sequence>
<dbReference type="NCBIfam" id="TIGR02168">
    <property type="entry name" value="SMC_prok_B"/>
    <property type="match status" value="1"/>
</dbReference>
<keyword evidence="2 7" id="KW-0963">Cytoplasm</keyword>
<dbReference type="SMART" id="SM00968">
    <property type="entry name" value="SMC_hinge"/>
    <property type="match status" value="1"/>
</dbReference>
<evidence type="ECO:0000256" key="5">
    <source>
        <dbReference type="ARBA" id="ARBA00023054"/>
    </source>
</evidence>
<dbReference type="FunFam" id="3.40.50.300:FF:000901">
    <property type="entry name" value="Chromosome partition protein Smc"/>
    <property type="match status" value="1"/>
</dbReference>
<evidence type="ECO:0000256" key="4">
    <source>
        <dbReference type="ARBA" id="ARBA00022840"/>
    </source>
</evidence>
<dbReference type="GO" id="GO:0030261">
    <property type="term" value="P:chromosome condensation"/>
    <property type="evidence" value="ECO:0007669"/>
    <property type="project" value="InterPro"/>
</dbReference>
<evidence type="ECO:0000256" key="2">
    <source>
        <dbReference type="ARBA" id="ARBA00022490"/>
    </source>
</evidence>
<comment type="similarity">
    <text evidence="7">Belongs to the SMC family.</text>
</comment>